<dbReference type="EMBL" id="CAOQHR010000004">
    <property type="protein sequence ID" value="CAI6332942.1"/>
    <property type="molecule type" value="Genomic_DNA"/>
</dbReference>
<feature type="compositionally biased region" description="Basic and acidic residues" evidence="4">
    <location>
        <begin position="900"/>
        <end position="915"/>
    </location>
</feature>
<feature type="region of interest" description="Disordered" evidence="4">
    <location>
        <begin position="1346"/>
        <end position="1367"/>
    </location>
</feature>
<feature type="compositionally biased region" description="Basic and acidic residues" evidence="4">
    <location>
        <begin position="766"/>
        <end position="778"/>
    </location>
</feature>
<dbReference type="InterPro" id="IPR013087">
    <property type="entry name" value="Znf_C2H2_type"/>
</dbReference>
<dbReference type="SUPFAM" id="SSF46689">
    <property type="entry name" value="Homeodomain-like"/>
    <property type="match status" value="1"/>
</dbReference>
<dbReference type="Pfam" id="PF26082">
    <property type="entry name" value="zf-C2H2_AcuF"/>
    <property type="match status" value="1"/>
</dbReference>
<dbReference type="Pfam" id="PF26176">
    <property type="entry name" value="zf_C2H2_17_2"/>
    <property type="match status" value="1"/>
</dbReference>
<feature type="compositionally biased region" description="Polar residues" evidence="4">
    <location>
        <begin position="635"/>
        <end position="646"/>
    </location>
</feature>
<dbReference type="Pfam" id="PF26177">
    <property type="entry name" value="zf_C2H2_17_1st"/>
    <property type="match status" value="1"/>
</dbReference>
<feature type="region of interest" description="Disordered" evidence="4">
    <location>
        <begin position="168"/>
        <end position="189"/>
    </location>
</feature>
<dbReference type="SMART" id="SM00355">
    <property type="entry name" value="ZnF_C2H2"/>
    <property type="match status" value="3"/>
</dbReference>
<feature type="domain" description="SH3" evidence="5">
    <location>
        <begin position="930"/>
        <end position="989"/>
    </location>
</feature>
<dbReference type="CDD" id="cd11856">
    <property type="entry name" value="SH3_p47phox_like"/>
    <property type="match status" value="1"/>
</dbReference>
<evidence type="ECO:0000313" key="9">
    <source>
        <dbReference type="Proteomes" id="UP001152607"/>
    </source>
</evidence>
<evidence type="ECO:0000259" key="5">
    <source>
        <dbReference type="PROSITE" id="PS50002"/>
    </source>
</evidence>
<feature type="compositionally biased region" description="Acidic residues" evidence="4">
    <location>
        <begin position="169"/>
        <end position="188"/>
    </location>
</feature>
<dbReference type="Gene3D" id="2.30.30.40">
    <property type="entry name" value="SH3 Domains"/>
    <property type="match status" value="1"/>
</dbReference>
<dbReference type="Pfam" id="PF00018">
    <property type="entry name" value="SH3_1"/>
    <property type="match status" value="1"/>
</dbReference>
<dbReference type="InterPro" id="IPR059095">
    <property type="entry name" value="Znf_C2H2_17_2nd"/>
</dbReference>
<feature type="compositionally biased region" description="Polar residues" evidence="4">
    <location>
        <begin position="882"/>
        <end position="892"/>
    </location>
</feature>
<feature type="compositionally biased region" description="Basic and acidic residues" evidence="4">
    <location>
        <begin position="1118"/>
        <end position="1127"/>
    </location>
</feature>
<dbReference type="SMART" id="SM00066">
    <property type="entry name" value="GAL4"/>
    <property type="match status" value="2"/>
</dbReference>
<evidence type="ECO:0000313" key="8">
    <source>
        <dbReference type="EMBL" id="CAI6332942.1"/>
    </source>
</evidence>
<organism evidence="8 9">
    <name type="scientific">Periconia digitata</name>
    <dbReference type="NCBI Taxonomy" id="1303443"/>
    <lineage>
        <taxon>Eukaryota</taxon>
        <taxon>Fungi</taxon>
        <taxon>Dikarya</taxon>
        <taxon>Ascomycota</taxon>
        <taxon>Pezizomycotina</taxon>
        <taxon>Dothideomycetes</taxon>
        <taxon>Pleosporomycetidae</taxon>
        <taxon>Pleosporales</taxon>
        <taxon>Massarineae</taxon>
        <taxon>Periconiaceae</taxon>
        <taxon>Periconia</taxon>
    </lineage>
</organism>
<feature type="compositionally biased region" description="Basic and acidic residues" evidence="4">
    <location>
        <begin position="1223"/>
        <end position="1235"/>
    </location>
</feature>
<feature type="region of interest" description="Disordered" evidence="4">
    <location>
        <begin position="1118"/>
        <end position="1154"/>
    </location>
</feature>
<sequence length="1521" mass="170581">MEEALSDVETRKDDDVASSWPSGDELDSHSLTAAFVNSHQNDFAPDPNTAESGILARLVRGCLDIFATLTKENDYLRSLQRRDQNIIKRSHDTLRLWTDSHGVREGKLDHALERSKTLRDTTLLTLSSLCGALLACSRKLGPRNASDTSTAIRDAQILYDQTRYVLASSDEDTSDSDVDSDSSSEDLNDDLRGHLVSEIKTYINCLVDLDTALECPAVDPGHVDEPVHPRLEERSAYEYYAELIQSKFPEVGSDLAECLGKANWDRYKRLKDIRERNESPQVVPFVSEVKSTASKSFKDSGLGTTAYAESVVSIISYVSSLSNGERVKIPPLPAEAKNGEKFECNACGDLIVATTNRAWRKHIFNDLQPYTCFYSDCGFSTVPFVDRRLWIDHLDIEHNFGPDWESKQCPLCLEPTGTGKSTNLVHFSRHMEEIALASLPRGVDSETNSEAGTSSVSDANSVPDVDITIFQDQTQSLFSSHSDDQDSKALKEVKISSYWSVREQEGFEELVALFGSDWDTIAGRLLTKTPIMVKNHYLRIAGSVKGAHLSRLAYEADMKREKREDIVQVPILNETFEQLQHSAQAQYETYGEEDRGLRDSLERRFAPLQADGAESAAYSGSSGSPAAVATEHDSPNSPIPNHSSLDPGNVVRTHPLYKSKPKKDGTYHCPFEGQSSCSHMPTALKSSFDKYVDSHLKPYRCVREDCADVVFSSTAELLRHEREAHGLHGHVLNPNLCYYPNCERSMAGKGYRRRYNLIHHMKRVHKYTEPSSSRHETSDTVSLRKSPPPHAIDPSTGASSAKHVIFSRPFTGDVRYESMKFFILPFYSTDSIISTVKHFYGIKDRAGVIFEDSNGAMVIPSYENLVHDMIVHVRFTGEARPETSSNARQSIPQKAYTPSKRSDRPRRANDTSSVGERRIPIGDWRTYEPPGTVYLQARSAYQSDDKTHLNFQKGAHIRVISQNESAWWYGAIDDRVGWFPPGYCVQADSPSQRRALACTTCAKAKTNCDKAVPSCSRCRAKGLVCEPRSARVTLQAVYDKPQEGSVGIAQQSVSDYAGAVEETAQSDEDVSSKLPRRNAERRPIACTTCAKAKTKCDKARPSCSRCTAKGLICEPRSTRRANDDSYRKPINKSVSPKRYPANYHESNWQDTGQMPPDFVDIAGFEEQISLLREQNRKRLLKAREEANRIRNSGDLPDTLSPPGSQSQEKLPPNSGHQKTISHPPDRLETTGELHDTGNTSQLTRLPARDLAQNDSLDVEQQEQDNVLRSRAQLDPPSQVSQEEQIPYSMSSEKKKSIDEDESPRDPQLEALLQQQQQFQQRVDELKMSLHKTFADDQIQIQQLLRERQRQNTTYPTLNKDNDSKNDSEQDRMQLMLLDEQNKKQLLEAPQKKDNDFKSETMQHHQKELMLLEKGLLDVQKSQNSGSNNGTLQDHQMQLMLLEQQNKRRLLEARQKQEVMASGRQAAPSDSPQPDAYVPDTSVLSPSNGVSEPQNTVPPPNDIVTLLLGDQYPPPSFQESPS</sequence>
<dbReference type="SUPFAM" id="SSF50044">
    <property type="entry name" value="SH3-domain"/>
    <property type="match status" value="1"/>
</dbReference>
<evidence type="ECO:0000256" key="1">
    <source>
        <dbReference type="ARBA" id="ARBA00022443"/>
    </source>
</evidence>
<dbReference type="CDD" id="cd00167">
    <property type="entry name" value="SANT"/>
    <property type="match status" value="1"/>
</dbReference>
<proteinExistence type="predicted"/>
<feature type="compositionally biased region" description="Polar residues" evidence="4">
    <location>
        <begin position="1201"/>
        <end position="1220"/>
    </location>
</feature>
<protein>
    <submittedName>
        <fullName evidence="8">Uncharacterized protein</fullName>
    </submittedName>
</protein>
<gene>
    <name evidence="8" type="ORF">PDIGIT_LOCUS5975</name>
</gene>
<dbReference type="PROSITE" id="PS50090">
    <property type="entry name" value="MYB_LIKE"/>
    <property type="match status" value="1"/>
</dbReference>
<comment type="caution">
    <text evidence="8">The sequence shown here is derived from an EMBL/GenBank/DDBJ whole genome shotgun (WGS) entry which is preliminary data.</text>
</comment>
<dbReference type="GO" id="GO:0000981">
    <property type="term" value="F:DNA-binding transcription factor activity, RNA polymerase II-specific"/>
    <property type="evidence" value="ECO:0007669"/>
    <property type="project" value="InterPro"/>
</dbReference>
<evidence type="ECO:0000256" key="4">
    <source>
        <dbReference type="SAM" id="MobiDB-lite"/>
    </source>
</evidence>
<keyword evidence="1 3" id="KW-0728">SH3 domain</keyword>
<dbReference type="InterPro" id="IPR001138">
    <property type="entry name" value="Zn2Cys6_DnaBD"/>
</dbReference>
<dbReference type="InterPro" id="IPR009057">
    <property type="entry name" value="Homeodomain-like_sf"/>
</dbReference>
<dbReference type="Gene3D" id="1.10.10.60">
    <property type="entry name" value="Homeodomain-like"/>
    <property type="match status" value="1"/>
</dbReference>
<evidence type="ECO:0000259" key="7">
    <source>
        <dbReference type="PROSITE" id="PS50090"/>
    </source>
</evidence>
<dbReference type="Pfam" id="PF00172">
    <property type="entry name" value="Zn_clus"/>
    <property type="match status" value="2"/>
</dbReference>
<feature type="region of interest" description="Disordered" evidence="4">
    <location>
        <begin position="766"/>
        <end position="798"/>
    </location>
</feature>
<dbReference type="InterPro" id="IPR036864">
    <property type="entry name" value="Zn2-C6_fun-type_DNA-bd_sf"/>
</dbReference>
<dbReference type="SUPFAM" id="SSF57701">
    <property type="entry name" value="Zn2/Cys6 DNA-binding domain"/>
    <property type="match status" value="2"/>
</dbReference>
<dbReference type="PANTHER" id="PTHR35391">
    <property type="entry name" value="C2H2-TYPE DOMAIN-CONTAINING PROTEIN-RELATED"/>
    <property type="match status" value="1"/>
</dbReference>
<dbReference type="Gene3D" id="4.10.240.10">
    <property type="entry name" value="Zn(2)-C6 fungal-type DNA-binding domain"/>
    <property type="match status" value="2"/>
</dbReference>
<evidence type="ECO:0000256" key="3">
    <source>
        <dbReference type="PROSITE-ProRule" id="PRU00192"/>
    </source>
</evidence>
<dbReference type="GO" id="GO:0008270">
    <property type="term" value="F:zinc ion binding"/>
    <property type="evidence" value="ECO:0007669"/>
    <property type="project" value="InterPro"/>
</dbReference>
<dbReference type="InterPro" id="IPR001005">
    <property type="entry name" value="SANT/Myb"/>
</dbReference>
<dbReference type="InterPro" id="IPR059009">
    <property type="entry name" value="Znf_C2H2_17_1st"/>
</dbReference>
<feature type="domain" description="Zn(2)-C6 fungal-type" evidence="6">
    <location>
        <begin position="1085"/>
        <end position="1113"/>
    </location>
</feature>
<feature type="region of interest" description="Disordered" evidence="4">
    <location>
        <begin position="1"/>
        <end position="25"/>
    </location>
</feature>
<dbReference type="InterPro" id="IPR036028">
    <property type="entry name" value="SH3-like_dom_sf"/>
</dbReference>
<dbReference type="CDD" id="cd00067">
    <property type="entry name" value="GAL4"/>
    <property type="match status" value="2"/>
</dbReference>
<evidence type="ECO:0000256" key="2">
    <source>
        <dbReference type="ARBA" id="ARBA00023242"/>
    </source>
</evidence>
<evidence type="ECO:0000259" key="6">
    <source>
        <dbReference type="PROSITE" id="PS50048"/>
    </source>
</evidence>
<name>A0A9W4UDW5_9PLEO</name>
<dbReference type="InterPro" id="IPR001452">
    <property type="entry name" value="SH3_domain"/>
</dbReference>
<dbReference type="PROSITE" id="PS50048">
    <property type="entry name" value="ZN2_CY6_FUNGAL_2"/>
    <property type="match status" value="2"/>
</dbReference>
<keyword evidence="9" id="KW-1185">Reference proteome</keyword>
<feature type="region of interest" description="Disordered" evidence="4">
    <location>
        <begin position="1187"/>
        <end position="1304"/>
    </location>
</feature>
<feature type="domain" description="Myb-like" evidence="7">
    <location>
        <begin position="499"/>
        <end position="541"/>
    </location>
</feature>
<dbReference type="SMART" id="SM00326">
    <property type="entry name" value="SH3"/>
    <property type="match status" value="1"/>
</dbReference>
<feature type="domain" description="Zn(2)-C6 fungal-type" evidence="6">
    <location>
        <begin position="997"/>
        <end position="1025"/>
    </location>
</feature>
<feature type="compositionally biased region" description="Basic and acidic residues" evidence="4">
    <location>
        <begin position="1291"/>
        <end position="1304"/>
    </location>
</feature>
<feature type="compositionally biased region" description="Polar residues" evidence="4">
    <location>
        <begin position="1275"/>
        <end position="1290"/>
    </location>
</feature>
<dbReference type="OrthoDB" id="20872at2759"/>
<feature type="region of interest" description="Disordered" evidence="4">
    <location>
        <begin position="612"/>
        <end position="663"/>
    </location>
</feature>
<feature type="compositionally biased region" description="Polar residues" evidence="4">
    <location>
        <begin position="1481"/>
        <end position="1494"/>
    </location>
</feature>
<feature type="region of interest" description="Disordered" evidence="4">
    <location>
        <begin position="1454"/>
        <end position="1521"/>
    </location>
</feature>
<feature type="region of interest" description="Disordered" evidence="4">
    <location>
        <begin position="879"/>
        <end position="915"/>
    </location>
</feature>
<feature type="compositionally biased region" description="Low complexity" evidence="4">
    <location>
        <begin position="612"/>
        <end position="629"/>
    </location>
</feature>
<dbReference type="InterPro" id="IPR058925">
    <property type="entry name" value="zf-C2H2_AcuF"/>
</dbReference>
<dbReference type="PROSITE" id="PS50002">
    <property type="entry name" value="SH3"/>
    <property type="match status" value="1"/>
</dbReference>
<dbReference type="PROSITE" id="PS00463">
    <property type="entry name" value="ZN2_CY6_FUNGAL_1"/>
    <property type="match status" value="1"/>
</dbReference>
<dbReference type="SMART" id="SM00717">
    <property type="entry name" value="SANT"/>
    <property type="match status" value="1"/>
</dbReference>
<dbReference type="PANTHER" id="PTHR35391:SF7">
    <property type="entry name" value="C2H2-TYPE DOMAIN-CONTAINING PROTEIN"/>
    <property type="match status" value="1"/>
</dbReference>
<reference evidence="8" key="1">
    <citation type="submission" date="2023-01" db="EMBL/GenBank/DDBJ databases">
        <authorList>
            <person name="Van Ghelder C."/>
            <person name="Rancurel C."/>
        </authorList>
    </citation>
    <scope>NUCLEOTIDE SEQUENCE</scope>
    <source>
        <strain evidence="8">CNCM I-4278</strain>
    </source>
</reference>
<dbReference type="Pfam" id="PF00249">
    <property type="entry name" value="Myb_DNA-binding"/>
    <property type="match status" value="1"/>
</dbReference>
<keyword evidence="2" id="KW-0539">Nucleus</keyword>
<dbReference type="Proteomes" id="UP001152607">
    <property type="component" value="Unassembled WGS sequence"/>
</dbReference>
<accession>A0A9W4UDW5</accession>
<dbReference type="PRINTS" id="PR00755">
    <property type="entry name" value="AFLATOXINBRP"/>
</dbReference>